<keyword evidence="6" id="KW-1185">Reference proteome</keyword>
<dbReference type="InterPro" id="IPR032801">
    <property type="entry name" value="PXL2A/B/C"/>
</dbReference>
<dbReference type="Proteomes" id="UP000275408">
    <property type="component" value="Unassembled WGS sequence"/>
</dbReference>
<dbReference type="PANTHER" id="PTHR28630:SF29">
    <property type="entry name" value="PROSTAMIDE_PROSTAGLANDIN F SYNTHASE"/>
    <property type="match status" value="1"/>
</dbReference>
<keyword evidence="3" id="KW-0560">Oxidoreductase</keyword>
<evidence type="ECO:0000313" key="6">
    <source>
        <dbReference type="Proteomes" id="UP000275408"/>
    </source>
</evidence>
<gene>
    <name evidence="5" type="ORF">pdam_00014596</name>
</gene>
<dbReference type="GO" id="GO:0005737">
    <property type="term" value="C:cytoplasm"/>
    <property type="evidence" value="ECO:0007669"/>
    <property type="project" value="UniProtKB-SubCell"/>
</dbReference>
<dbReference type="PANTHER" id="PTHR28630">
    <property type="match status" value="1"/>
</dbReference>
<dbReference type="GO" id="GO:0047017">
    <property type="term" value="F:prostaglandin F synthase activity"/>
    <property type="evidence" value="ECO:0007669"/>
    <property type="project" value="TreeGrafter"/>
</dbReference>
<dbReference type="AlphaFoldDB" id="A0A3M6UHE3"/>
<dbReference type="CDD" id="cd02970">
    <property type="entry name" value="PRX_like2"/>
    <property type="match status" value="1"/>
</dbReference>
<protein>
    <submittedName>
        <fullName evidence="5">Uncharacterized protein</fullName>
    </submittedName>
</protein>
<dbReference type="EMBL" id="RCHS01001527">
    <property type="protein sequence ID" value="RMX53065.1"/>
    <property type="molecule type" value="Genomic_DNA"/>
</dbReference>
<accession>A0A3M6UHE3</accession>
<keyword evidence="2" id="KW-0963">Cytoplasm</keyword>
<dbReference type="OrthoDB" id="40334at2759"/>
<evidence type="ECO:0000313" key="5">
    <source>
        <dbReference type="EMBL" id="RMX53065.1"/>
    </source>
</evidence>
<dbReference type="GO" id="GO:0001516">
    <property type="term" value="P:prostaglandin biosynthetic process"/>
    <property type="evidence" value="ECO:0007669"/>
    <property type="project" value="TreeGrafter"/>
</dbReference>
<evidence type="ECO:0000256" key="4">
    <source>
        <dbReference type="SAM" id="MobiDB-lite"/>
    </source>
</evidence>
<evidence type="ECO:0000256" key="3">
    <source>
        <dbReference type="ARBA" id="ARBA00023002"/>
    </source>
</evidence>
<comment type="subcellular location">
    <subcellularLocation>
        <location evidence="1">Cytoplasm</location>
    </subcellularLocation>
</comment>
<comment type="caution">
    <text evidence="5">The sequence shown here is derived from an EMBL/GenBank/DDBJ whole genome shotgun (WGS) entry which is preliminary data.</text>
</comment>
<sequence length="182" mass="19655">MDLSKIAQNLIKCVSTGEMVELQSLWAKQTAVLCRLWSTELSSVKSQLDAHNVRLCGVGLEELGLEEFVEKKFFTGELYIDAKQQIYKDLGFKRYNVINANSLGIKGNMKGDGMQNGGMLIVTAGGEKVLLDHKQASPGDHVANEKILEVLGIKSDESKKDETESASAAGADCGCAAKEGES</sequence>
<proteinExistence type="predicted"/>
<evidence type="ECO:0000256" key="1">
    <source>
        <dbReference type="ARBA" id="ARBA00004496"/>
    </source>
</evidence>
<evidence type="ECO:0000256" key="2">
    <source>
        <dbReference type="ARBA" id="ARBA00022490"/>
    </source>
</evidence>
<name>A0A3M6UHE3_POCDA</name>
<organism evidence="5 6">
    <name type="scientific">Pocillopora damicornis</name>
    <name type="common">Cauliflower coral</name>
    <name type="synonym">Millepora damicornis</name>
    <dbReference type="NCBI Taxonomy" id="46731"/>
    <lineage>
        <taxon>Eukaryota</taxon>
        <taxon>Metazoa</taxon>
        <taxon>Cnidaria</taxon>
        <taxon>Anthozoa</taxon>
        <taxon>Hexacorallia</taxon>
        <taxon>Scleractinia</taxon>
        <taxon>Astrocoeniina</taxon>
        <taxon>Pocilloporidae</taxon>
        <taxon>Pocillopora</taxon>
    </lineage>
</organism>
<reference evidence="5 6" key="1">
    <citation type="journal article" date="2018" name="Sci. Rep.">
        <title>Comparative analysis of the Pocillopora damicornis genome highlights role of immune system in coral evolution.</title>
        <authorList>
            <person name="Cunning R."/>
            <person name="Bay R.A."/>
            <person name="Gillette P."/>
            <person name="Baker A.C."/>
            <person name="Traylor-Knowles N."/>
        </authorList>
    </citation>
    <scope>NUCLEOTIDE SEQUENCE [LARGE SCALE GENOMIC DNA]</scope>
    <source>
        <strain evidence="5">RSMAS</strain>
        <tissue evidence="5">Whole animal</tissue>
    </source>
</reference>
<feature type="region of interest" description="Disordered" evidence="4">
    <location>
        <begin position="157"/>
        <end position="182"/>
    </location>
</feature>
<feature type="compositionally biased region" description="Low complexity" evidence="4">
    <location>
        <begin position="165"/>
        <end position="182"/>
    </location>
</feature>
<dbReference type="Pfam" id="PF13911">
    <property type="entry name" value="AhpC-TSA_2"/>
    <property type="match status" value="1"/>
</dbReference>